<keyword evidence="1" id="KW-0645">Protease</keyword>
<name>A0AAW2T586_SESRA</name>
<dbReference type="AlphaFoldDB" id="A0AAW2T586"/>
<gene>
    <name evidence="5" type="ORF">Sradi_2343300</name>
</gene>
<keyword evidence="2" id="KW-0812">Transmembrane</keyword>
<protein>
    <submittedName>
        <fullName evidence="5">Retrovirus-related Pol polyprotein from transposon RE1</fullName>
    </submittedName>
</protein>
<evidence type="ECO:0000259" key="3">
    <source>
        <dbReference type="Pfam" id="PF07727"/>
    </source>
</evidence>
<dbReference type="InterPro" id="IPR043502">
    <property type="entry name" value="DNA/RNA_pol_sf"/>
</dbReference>
<dbReference type="Pfam" id="PF22936">
    <property type="entry name" value="Pol_BBD"/>
    <property type="match status" value="1"/>
</dbReference>
<dbReference type="InterPro" id="IPR013103">
    <property type="entry name" value="RVT_2"/>
</dbReference>
<dbReference type="EMBL" id="JACGWJ010000009">
    <property type="protein sequence ID" value="KAL0400000.1"/>
    <property type="molecule type" value="Genomic_DNA"/>
</dbReference>
<evidence type="ECO:0000256" key="1">
    <source>
        <dbReference type="ARBA" id="ARBA00022750"/>
    </source>
</evidence>
<feature type="transmembrane region" description="Helical" evidence="2">
    <location>
        <begin position="109"/>
        <end position="132"/>
    </location>
</feature>
<dbReference type="SUPFAM" id="SSF56672">
    <property type="entry name" value="DNA/RNA polymerases"/>
    <property type="match status" value="1"/>
</dbReference>
<reference evidence="5" key="1">
    <citation type="submission" date="2020-06" db="EMBL/GenBank/DDBJ databases">
        <authorList>
            <person name="Li T."/>
            <person name="Hu X."/>
            <person name="Zhang T."/>
            <person name="Song X."/>
            <person name="Zhang H."/>
            <person name="Dai N."/>
            <person name="Sheng W."/>
            <person name="Hou X."/>
            <person name="Wei L."/>
        </authorList>
    </citation>
    <scope>NUCLEOTIDE SEQUENCE</scope>
    <source>
        <strain evidence="5">G02</strain>
        <tissue evidence="5">Leaf</tissue>
    </source>
</reference>
<feature type="transmembrane region" description="Helical" evidence="2">
    <location>
        <begin position="283"/>
        <end position="300"/>
    </location>
</feature>
<keyword evidence="1" id="KW-0378">Hydrolase</keyword>
<dbReference type="CDD" id="cd09272">
    <property type="entry name" value="RNase_HI_RT_Ty1"/>
    <property type="match status" value="1"/>
</dbReference>
<comment type="caution">
    <text evidence="5">The sequence shown here is derived from an EMBL/GenBank/DDBJ whole genome shotgun (WGS) entry which is preliminary data.</text>
</comment>
<evidence type="ECO:0000259" key="4">
    <source>
        <dbReference type="Pfam" id="PF22936"/>
    </source>
</evidence>
<feature type="domain" description="Reverse transcriptase Ty1/copia-type" evidence="3">
    <location>
        <begin position="217"/>
        <end position="430"/>
    </location>
</feature>
<reference evidence="5" key="2">
    <citation type="journal article" date="2024" name="Plant">
        <title>Genomic evolution and insights into agronomic trait innovations of Sesamum species.</title>
        <authorList>
            <person name="Miao H."/>
            <person name="Wang L."/>
            <person name="Qu L."/>
            <person name="Liu H."/>
            <person name="Sun Y."/>
            <person name="Le M."/>
            <person name="Wang Q."/>
            <person name="Wei S."/>
            <person name="Zheng Y."/>
            <person name="Lin W."/>
            <person name="Duan Y."/>
            <person name="Cao H."/>
            <person name="Xiong S."/>
            <person name="Wang X."/>
            <person name="Wei L."/>
            <person name="Li C."/>
            <person name="Ma Q."/>
            <person name="Ju M."/>
            <person name="Zhao R."/>
            <person name="Li G."/>
            <person name="Mu C."/>
            <person name="Tian Q."/>
            <person name="Mei H."/>
            <person name="Zhang T."/>
            <person name="Gao T."/>
            <person name="Zhang H."/>
        </authorList>
    </citation>
    <scope>NUCLEOTIDE SEQUENCE</scope>
    <source>
        <strain evidence="5">G02</strain>
    </source>
</reference>
<dbReference type="PANTHER" id="PTHR11439">
    <property type="entry name" value="GAG-POL-RELATED RETROTRANSPOSON"/>
    <property type="match status" value="1"/>
</dbReference>
<keyword evidence="1" id="KW-0064">Aspartyl protease</keyword>
<accession>A0AAW2T586</accession>
<dbReference type="GO" id="GO:0004190">
    <property type="term" value="F:aspartic-type endopeptidase activity"/>
    <property type="evidence" value="ECO:0007669"/>
    <property type="project" value="UniProtKB-KW"/>
</dbReference>
<organism evidence="5">
    <name type="scientific">Sesamum radiatum</name>
    <name type="common">Black benniseed</name>
    <dbReference type="NCBI Taxonomy" id="300843"/>
    <lineage>
        <taxon>Eukaryota</taxon>
        <taxon>Viridiplantae</taxon>
        <taxon>Streptophyta</taxon>
        <taxon>Embryophyta</taxon>
        <taxon>Tracheophyta</taxon>
        <taxon>Spermatophyta</taxon>
        <taxon>Magnoliopsida</taxon>
        <taxon>eudicotyledons</taxon>
        <taxon>Gunneridae</taxon>
        <taxon>Pentapetalae</taxon>
        <taxon>asterids</taxon>
        <taxon>lamiids</taxon>
        <taxon>Lamiales</taxon>
        <taxon>Pedaliaceae</taxon>
        <taxon>Sesamum</taxon>
    </lineage>
</organism>
<evidence type="ECO:0000313" key="5">
    <source>
        <dbReference type="EMBL" id="KAL0400000.1"/>
    </source>
</evidence>
<feature type="domain" description="Retrovirus-related Pol polyprotein from transposon TNT 1-94-like beta-barrel" evidence="4">
    <location>
        <begin position="44"/>
        <end position="115"/>
    </location>
</feature>
<dbReference type="Pfam" id="PF07727">
    <property type="entry name" value="RVT_2"/>
    <property type="match status" value="1"/>
</dbReference>
<sequence length="565" mass="63966">MEALKLVQNRGAQDPVQVHFARLDEMPGMSLQNNELLGKCSRTWIVDLGVTNHICGDVRLMHHITLPNPIHIHLPDNRISLATQSGEITLSPHFTLRNVLLVPSFKYNLFFVSQLCLTLPVSFIFLTSIFALQDLKNKSILAIGHRIGKLLCTGPKSFQASPIPAPVVQNDLRRSQRISKPPTWLHDFHCNLTSTPTVTPSDLTSSHTLFLVALEQNQTWEIVDLPPDKTAIGCKWVYKVKLKTDGSIECYKARLVAKGYNQVEVWIILTDFPLLPKLSLFKLFWLLLLVLIGIYNRWILTTRFFMVFLDEDIYMVPPEGSSIPAGKVWKLKRSLYGLKQASRQWNLELTNKLLSYGFIQSQYDHCLCLKHTAARLCALLVYVDDVLLTRSSESQIAEVKHFLDSTFTIKDLGPANYFLGLEIARSSSGPALISWKSKKQTTVARSTAEAEYRSMGTTACELQWISYMLHDFQLSVPTPIPLYCDNQAATHIVANPVFHERTKHLEIDCHLIRDKFKAGFLIPSYIPSRLQLADMFTKLLPRAVFSVALRKMGLVSFPQVHLEGG</sequence>
<keyword evidence="2" id="KW-1133">Transmembrane helix</keyword>
<evidence type="ECO:0000256" key="2">
    <source>
        <dbReference type="SAM" id="Phobius"/>
    </source>
</evidence>
<proteinExistence type="predicted"/>
<dbReference type="PANTHER" id="PTHR11439:SF465">
    <property type="entry name" value="REVERSE TRANSCRIPTASE TY1_COPIA-TYPE DOMAIN-CONTAINING PROTEIN"/>
    <property type="match status" value="1"/>
</dbReference>
<dbReference type="InterPro" id="IPR054722">
    <property type="entry name" value="PolX-like_BBD"/>
</dbReference>
<keyword evidence="2" id="KW-0472">Membrane</keyword>